<dbReference type="InterPro" id="IPR008983">
    <property type="entry name" value="Tumour_necrosis_fac-like_dom"/>
</dbReference>
<accession>A0A318KRV2</accession>
<reference evidence="1 2" key="1">
    <citation type="submission" date="2018-05" db="EMBL/GenBank/DDBJ databases">
        <title>Genomic Encyclopedia of Type Strains, Phase IV (KMG-IV): sequencing the most valuable type-strain genomes for metagenomic binning, comparative biology and taxonomic classification.</title>
        <authorList>
            <person name="Goeker M."/>
        </authorList>
    </citation>
    <scope>NUCLEOTIDE SEQUENCE [LARGE SCALE GENOMIC DNA]</scope>
    <source>
        <strain evidence="1 2">JC118</strain>
    </source>
</reference>
<name>A0A318KRV2_9FIRM</name>
<sequence length="163" mass="17836">MKIHNCRGFPITVYGGMFNHSAYLLQFTEANEEQALYFDGQSPSHDSIAFESGVFDAKSGFSLMPGTLILKEAGIYALDYTLCLAAGGDMECRVSVYADGVLLLNSMSVQQLSANTPMMFSRRTYYPLNAGARIQLMLHTKKAGLLMVGAKMSELLAEKLADL</sequence>
<evidence type="ECO:0000313" key="1">
    <source>
        <dbReference type="EMBL" id="PXX80469.1"/>
    </source>
</evidence>
<organism evidence="1 2">
    <name type="scientific">Dielma fastidiosa</name>
    <dbReference type="NCBI Taxonomy" id="1034346"/>
    <lineage>
        <taxon>Bacteria</taxon>
        <taxon>Bacillati</taxon>
        <taxon>Bacillota</taxon>
        <taxon>Erysipelotrichia</taxon>
        <taxon>Erysipelotrichales</taxon>
        <taxon>Erysipelotrichaceae</taxon>
        <taxon>Dielma</taxon>
    </lineage>
</organism>
<comment type="caution">
    <text evidence="1">The sequence shown here is derived from an EMBL/GenBank/DDBJ whole genome shotgun (WGS) entry which is preliminary data.</text>
</comment>
<dbReference type="Proteomes" id="UP000247612">
    <property type="component" value="Unassembled WGS sequence"/>
</dbReference>
<dbReference type="OrthoDB" id="9872988at2"/>
<proteinExistence type="predicted"/>
<dbReference type="SUPFAM" id="SSF49842">
    <property type="entry name" value="TNF-like"/>
    <property type="match status" value="1"/>
</dbReference>
<dbReference type="STRING" id="1034346.GCA_000313565_02117"/>
<evidence type="ECO:0008006" key="3">
    <source>
        <dbReference type="Google" id="ProtNLM"/>
    </source>
</evidence>
<evidence type="ECO:0000313" key="2">
    <source>
        <dbReference type="Proteomes" id="UP000247612"/>
    </source>
</evidence>
<gene>
    <name evidence="1" type="ORF">DES51_10360</name>
</gene>
<keyword evidence="2" id="KW-1185">Reference proteome</keyword>
<dbReference type="RefSeq" id="WP_146211893.1">
    <property type="nucleotide sequence ID" value="NZ_CABKRQ010000005.1"/>
</dbReference>
<protein>
    <recommendedName>
        <fullName evidence="3">BclA C-terminal domain-containing protein</fullName>
    </recommendedName>
</protein>
<dbReference type="AlphaFoldDB" id="A0A318KRV2"/>
<dbReference type="EMBL" id="QJKH01000003">
    <property type="protein sequence ID" value="PXX80469.1"/>
    <property type="molecule type" value="Genomic_DNA"/>
</dbReference>